<dbReference type="Proteomes" id="UP000003744">
    <property type="component" value="Unassembled WGS sequence"/>
</dbReference>
<sequence>MATKRAGGVIPALLICLYYDFLSIIQKEYLLVKVILVLIVWVLLSKLIFCPWQHLLSTRGKFIIPY</sequence>
<feature type="transmembrane region" description="Helical" evidence="1">
    <location>
        <begin position="7"/>
        <end position="25"/>
    </location>
</feature>
<keyword evidence="1" id="KW-0812">Transmembrane</keyword>
<keyword evidence="1" id="KW-0472">Membrane</keyword>
<dbReference type="HOGENOM" id="CLU_2821690_0_0_9"/>
<evidence type="ECO:0000313" key="3">
    <source>
        <dbReference type="Proteomes" id="UP000003744"/>
    </source>
</evidence>
<evidence type="ECO:0000313" key="2">
    <source>
        <dbReference type="EMBL" id="EEI82937.1"/>
    </source>
</evidence>
<dbReference type="AlphaFoldDB" id="C2CHI2"/>
<gene>
    <name evidence="2" type="ORF">HMPREF0077_0942</name>
</gene>
<dbReference type="EMBL" id="ACGC01000049">
    <property type="protein sequence ID" value="EEI82937.1"/>
    <property type="molecule type" value="Genomic_DNA"/>
</dbReference>
<keyword evidence="1" id="KW-1133">Transmembrane helix</keyword>
<evidence type="ECO:0000256" key="1">
    <source>
        <dbReference type="SAM" id="Phobius"/>
    </source>
</evidence>
<accession>C2CHI2</accession>
<name>C2CHI2_9FIRM</name>
<proteinExistence type="predicted"/>
<feature type="transmembrane region" description="Helical" evidence="1">
    <location>
        <begin position="31"/>
        <end position="49"/>
    </location>
</feature>
<reference evidence="2 3" key="1">
    <citation type="submission" date="2009-01" db="EMBL/GenBank/DDBJ databases">
        <authorList>
            <person name="Qin X."/>
            <person name="Bachman B."/>
            <person name="Battles P."/>
            <person name="Bell A."/>
            <person name="Bess C."/>
            <person name="Bickham C."/>
            <person name="Chaboub L."/>
            <person name="Chen D."/>
            <person name="Coyle M."/>
            <person name="Deiros D.R."/>
            <person name="Dinh H."/>
            <person name="Forbes L."/>
            <person name="Fowler G."/>
            <person name="Francisco L."/>
            <person name="Fu Q."/>
            <person name="Gubbala S."/>
            <person name="Hale W."/>
            <person name="Han Y."/>
            <person name="Hemphill L."/>
            <person name="Highlander S.K."/>
            <person name="Hirani K."/>
            <person name="Hogues M."/>
            <person name="Jackson L."/>
            <person name="Jakkamsetti A."/>
            <person name="Javaid M."/>
            <person name="Jiang H."/>
            <person name="Korchina V."/>
            <person name="Kovar C."/>
            <person name="Lara F."/>
            <person name="Lee S."/>
            <person name="Mata R."/>
            <person name="Mathew T."/>
            <person name="Moen C."/>
            <person name="Morales K."/>
            <person name="Munidasa M."/>
            <person name="Nazareth L."/>
            <person name="Ngo R."/>
            <person name="Nguyen L."/>
            <person name="Okwuonu G."/>
            <person name="Ongeri F."/>
            <person name="Patil S."/>
            <person name="Petrosino J."/>
            <person name="Pham C."/>
            <person name="Pham P."/>
            <person name="Pu L.-L."/>
            <person name="Puazo M."/>
            <person name="Raj R."/>
            <person name="Reid J."/>
            <person name="Rouhana J."/>
            <person name="Saada N."/>
            <person name="Shang Y."/>
            <person name="Simmons D."/>
            <person name="Thornton R."/>
            <person name="Warren J."/>
            <person name="Weissenberger G."/>
            <person name="Zhang J."/>
            <person name="Zhang L."/>
            <person name="Zhou C."/>
            <person name="Zhu D."/>
            <person name="Muzny D."/>
            <person name="Worley K."/>
            <person name="Gibbs R."/>
        </authorList>
    </citation>
    <scope>NUCLEOTIDE SEQUENCE [LARGE SCALE GENOMIC DNA]</scope>
    <source>
        <strain evidence="2 3">ATCC 35098</strain>
    </source>
</reference>
<organism evidence="2 3">
    <name type="scientific">Anaerococcus tetradius ATCC 35098</name>
    <dbReference type="NCBI Taxonomy" id="525255"/>
    <lineage>
        <taxon>Bacteria</taxon>
        <taxon>Bacillati</taxon>
        <taxon>Bacillota</taxon>
        <taxon>Tissierellia</taxon>
        <taxon>Tissierellales</taxon>
        <taxon>Peptoniphilaceae</taxon>
        <taxon>Anaerococcus</taxon>
    </lineage>
</organism>
<comment type="caution">
    <text evidence="2">The sequence shown here is derived from an EMBL/GenBank/DDBJ whole genome shotgun (WGS) entry which is preliminary data.</text>
</comment>
<protein>
    <submittedName>
        <fullName evidence="2">Uncharacterized protein</fullName>
    </submittedName>
</protein>